<dbReference type="Pfam" id="PF00643">
    <property type="entry name" value="zf-B_box"/>
    <property type="match status" value="1"/>
</dbReference>
<evidence type="ECO:0000256" key="4">
    <source>
        <dbReference type="ARBA" id="ARBA00022771"/>
    </source>
</evidence>
<evidence type="ECO:0000256" key="3">
    <source>
        <dbReference type="ARBA" id="ARBA00022723"/>
    </source>
</evidence>
<dbReference type="InterPro" id="IPR003877">
    <property type="entry name" value="SPRY_dom"/>
</dbReference>
<reference evidence="11" key="2">
    <citation type="submission" date="2025-09" db="UniProtKB">
        <authorList>
            <consortium name="Ensembl"/>
        </authorList>
    </citation>
    <scope>IDENTIFICATION</scope>
</reference>
<dbReference type="SUPFAM" id="SSF57850">
    <property type="entry name" value="RING/U-box"/>
    <property type="match status" value="1"/>
</dbReference>
<dbReference type="InterPro" id="IPR000315">
    <property type="entry name" value="Znf_B-box"/>
</dbReference>
<accession>A0A8C0K882</accession>
<evidence type="ECO:0000259" key="10">
    <source>
        <dbReference type="PROSITE" id="PS50188"/>
    </source>
</evidence>
<reference evidence="11" key="1">
    <citation type="submission" date="2025-08" db="UniProtKB">
        <authorList>
            <consortium name="Ensembl"/>
        </authorList>
    </citation>
    <scope>IDENTIFICATION</scope>
</reference>
<dbReference type="GO" id="GO:0005737">
    <property type="term" value="C:cytoplasm"/>
    <property type="evidence" value="ECO:0007669"/>
    <property type="project" value="UniProtKB-SubCell"/>
</dbReference>
<keyword evidence="2" id="KW-0963">Cytoplasm</keyword>
<evidence type="ECO:0000313" key="12">
    <source>
        <dbReference type="Proteomes" id="UP000694391"/>
    </source>
</evidence>
<dbReference type="Proteomes" id="UP000694391">
    <property type="component" value="Unplaced"/>
</dbReference>
<gene>
    <name evidence="11" type="primary">TRIM22</name>
</gene>
<dbReference type="Ensembl" id="ENSCAFT00020013315.1">
    <property type="protein sequence ID" value="ENSCAFP00020011518.1"/>
    <property type="gene ID" value="ENSCAFG00020009208.1"/>
</dbReference>
<evidence type="ECO:0000256" key="2">
    <source>
        <dbReference type="ARBA" id="ARBA00022490"/>
    </source>
</evidence>
<feature type="domain" description="RING-type" evidence="8">
    <location>
        <begin position="12"/>
        <end position="57"/>
    </location>
</feature>
<dbReference type="PROSITE" id="PS00518">
    <property type="entry name" value="ZF_RING_1"/>
    <property type="match status" value="1"/>
</dbReference>
<keyword evidence="3" id="KW-0479">Metal-binding</keyword>
<dbReference type="InterPro" id="IPR001870">
    <property type="entry name" value="B30.2/SPRY"/>
</dbReference>
<evidence type="ECO:0000256" key="7">
    <source>
        <dbReference type="PROSITE-ProRule" id="PRU00024"/>
    </source>
</evidence>
<evidence type="ECO:0000256" key="5">
    <source>
        <dbReference type="ARBA" id="ARBA00022833"/>
    </source>
</evidence>
<keyword evidence="4 7" id="KW-0863">Zinc-finger</keyword>
<dbReference type="SMART" id="SM00184">
    <property type="entry name" value="RING"/>
    <property type="match status" value="1"/>
</dbReference>
<dbReference type="Pfam" id="PF00622">
    <property type="entry name" value="SPRY"/>
    <property type="match status" value="1"/>
</dbReference>
<name>A0A8C0K882_CANLU</name>
<dbReference type="InterPro" id="IPR027370">
    <property type="entry name" value="Znf-RING_euk"/>
</dbReference>
<dbReference type="Gene3D" id="3.30.40.10">
    <property type="entry name" value="Zinc/RING finger domain, C3HC4 (zinc finger)"/>
    <property type="match status" value="1"/>
</dbReference>
<feature type="domain" description="B box-type" evidence="9">
    <location>
        <begin position="85"/>
        <end position="126"/>
    </location>
</feature>
<dbReference type="SUPFAM" id="SSF57845">
    <property type="entry name" value="B-box zinc-binding domain"/>
    <property type="match status" value="1"/>
</dbReference>
<dbReference type="Pfam" id="PF13445">
    <property type="entry name" value="zf-RING_UBOX"/>
    <property type="match status" value="1"/>
</dbReference>
<dbReference type="PROSITE" id="PS50089">
    <property type="entry name" value="ZF_RING_2"/>
    <property type="match status" value="1"/>
</dbReference>
<organism evidence="11 12">
    <name type="scientific">Canis lupus dingo</name>
    <name type="common">dingo</name>
    <dbReference type="NCBI Taxonomy" id="286419"/>
    <lineage>
        <taxon>Eukaryota</taxon>
        <taxon>Metazoa</taxon>
        <taxon>Chordata</taxon>
        <taxon>Craniata</taxon>
        <taxon>Vertebrata</taxon>
        <taxon>Euteleostomi</taxon>
        <taxon>Mammalia</taxon>
        <taxon>Eutheria</taxon>
        <taxon>Laurasiatheria</taxon>
        <taxon>Carnivora</taxon>
        <taxon>Caniformia</taxon>
        <taxon>Canidae</taxon>
        <taxon>Canis</taxon>
    </lineage>
</organism>
<dbReference type="CDD" id="cd16591">
    <property type="entry name" value="RING-HC_TRIM5-like_C-IV"/>
    <property type="match status" value="1"/>
</dbReference>
<evidence type="ECO:0000259" key="8">
    <source>
        <dbReference type="PROSITE" id="PS50089"/>
    </source>
</evidence>
<dbReference type="InterPro" id="IPR050143">
    <property type="entry name" value="TRIM/RBCC"/>
</dbReference>
<dbReference type="SUPFAM" id="SSF49899">
    <property type="entry name" value="Concanavalin A-like lectins/glucanases"/>
    <property type="match status" value="1"/>
</dbReference>
<sequence length="482" mass="55372">VSQANIQKDVTCPICLELLTMPLSLDCGHSFCQACITAKSMESGTHQGEEGTCPVCQCKYQFWNLRPNQPLANIAKKVRENMSPQKQKLCEVHGEKLLTFCKEDGKAICQHCAQSAEHRGHQIFFIEKVIKEYQEKLQAALKKLRKEHTKVEEHTDCLFLFSYPKNHMQSERQRILKGFNEMRDILNSEEKKVLQKLEEDEVNVLDNLIVARDQFAQQKQCLRELISDIEHQIWGSSVDTVQVRLGLESESWTLKKPNIVSKKLKSTFLIPDLSGMLQVFKGKKMDVMLKPVNAISNITISADKRQVTVVHNFPLKSIYPFDFSAFDILGSQHFSSGKYYWEVDVSGKIAWILGVYSKGRSLKRKGDSGFFFDPKVNHLDVYSRFKPQLGYWVIGLQNESEYKVFEESSTSDSKVLTLFMPVPPCRIGVFLDYEARIVSFFNVTNHGSLIYKFSECQFSQTTYPYFNPWNCQYPITLCPPSS</sequence>
<dbReference type="InterPro" id="IPR013320">
    <property type="entry name" value="ConA-like_dom_sf"/>
</dbReference>
<feature type="domain" description="B30.2/SPRY" evidence="10">
    <location>
        <begin position="266"/>
        <end position="482"/>
    </location>
</feature>
<dbReference type="InterPro" id="IPR003879">
    <property type="entry name" value="Butyrophylin_SPRY"/>
</dbReference>
<dbReference type="FunFam" id="3.30.40.10:FF:000144">
    <property type="entry name" value="Tripartite motif-containing 5 (Predicted)"/>
    <property type="match status" value="1"/>
</dbReference>
<dbReference type="AlphaFoldDB" id="A0A8C0K882"/>
<dbReference type="SMART" id="SM00336">
    <property type="entry name" value="BBOX"/>
    <property type="match status" value="1"/>
</dbReference>
<dbReference type="InterPro" id="IPR043136">
    <property type="entry name" value="B30.2/SPRY_sf"/>
</dbReference>
<dbReference type="Gene3D" id="2.60.120.920">
    <property type="match status" value="1"/>
</dbReference>
<dbReference type="PROSITE" id="PS50119">
    <property type="entry name" value="ZF_BBOX"/>
    <property type="match status" value="1"/>
</dbReference>
<dbReference type="GeneTree" id="ENSGT00940000163787"/>
<dbReference type="InterPro" id="IPR013083">
    <property type="entry name" value="Znf_RING/FYVE/PHD"/>
</dbReference>
<dbReference type="InterPro" id="IPR017907">
    <property type="entry name" value="Znf_RING_CS"/>
</dbReference>
<proteinExistence type="predicted"/>
<evidence type="ECO:0000256" key="6">
    <source>
        <dbReference type="ARBA" id="ARBA00023054"/>
    </source>
</evidence>
<dbReference type="GO" id="GO:0008270">
    <property type="term" value="F:zinc ion binding"/>
    <property type="evidence" value="ECO:0007669"/>
    <property type="project" value="UniProtKB-KW"/>
</dbReference>
<keyword evidence="12" id="KW-1185">Reference proteome</keyword>
<dbReference type="Gene3D" id="3.30.160.60">
    <property type="entry name" value="Classic Zinc Finger"/>
    <property type="match status" value="1"/>
</dbReference>
<protein>
    <submittedName>
        <fullName evidence="11">Tripartite motif containing 22</fullName>
    </submittedName>
</protein>
<dbReference type="InterPro" id="IPR001841">
    <property type="entry name" value="Znf_RING"/>
</dbReference>
<dbReference type="PRINTS" id="PR01407">
    <property type="entry name" value="BUTYPHLNCDUF"/>
</dbReference>
<dbReference type="SMART" id="SM00449">
    <property type="entry name" value="SPRY"/>
    <property type="match status" value="1"/>
</dbReference>
<evidence type="ECO:0000313" key="11">
    <source>
        <dbReference type="Ensembl" id="ENSCAFP00020011518.1"/>
    </source>
</evidence>
<dbReference type="PANTHER" id="PTHR24103">
    <property type="entry name" value="E3 UBIQUITIN-PROTEIN LIGASE TRIM"/>
    <property type="match status" value="1"/>
</dbReference>
<keyword evidence="6" id="KW-0175">Coiled coil</keyword>
<evidence type="ECO:0000256" key="1">
    <source>
        <dbReference type="ARBA" id="ARBA00004496"/>
    </source>
</evidence>
<evidence type="ECO:0000259" key="9">
    <source>
        <dbReference type="PROSITE" id="PS50119"/>
    </source>
</evidence>
<comment type="subcellular location">
    <subcellularLocation>
        <location evidence="1">Cytoplasm</location>
    </subcellularLocation>
</comment>
<dbReference type="PROSITE" id="PS50188">
    <property type="entry name" value="B302_SPRY"/>
    <property type="match status" value="1"/>
</dbReference>
<keyword evidence="5" id="KW-0862">Zinc</keyword>